<dbReference type="Proteomes" id="UP000324222">
    <property type="component" value="Unassembled WGS sequence"/>
</dbReference>
<evidence type="ECO:0000313" key="3">
    <source>
        <dbReference type="Proteomes" id="UP000324222"/>
    </source>
</evidence>
<reference evidence="2 3" key="1">
    <citation type="submission" date="2019-05" db="EMBL/GenBank/DDBJ databases">
        <title>Another draft genome of Portunus trituberculatus and its Hox gene families provides insights of decapod evolution.</title>
        <authorList>
            <person name="Jeong J.-H."/>
            <person name="Song I."/>
            <person name="Kim S."/>
            <person name="Choi T."/>
            <person name="Kim D."/>
            <person name="Ryu S."/>
            <person name="Kim W."/>
        </authorList>
    </citation>
    <scope>NUCLEOTIDE SEQUENCE [LARGE SCALE GENOMIC DNA]</scope>
    <source>
        <tissue evidence="2">Muscle</tissue>
    </source>
</reference>
<name>A0A5B7IHV0_PORTR</name>
<feature type="compositionally biased region" description="Basic and acidic residues" evidence="1">
    <location>
        <begin position="26"/>
        <end position="35"/>
    </location>
</feature>
<feature type="region of interest" description="Disordered" evidence="1">
    <location>
        <begin position="23"/>
        <end position="42"/>
    </location>
</feature>
<dbReference type="AlphaFoldDB" id="A0A5B7IHV0"/>
<accession>A0A5B7IHV0</accession>
<organism evidence="2 3">
    <name type="scientific">Portunus trituberculatus</name>
    <name type="common">Swimming crab</name>
    <name type="synonym">Neptunus trituberculatus</name>
    <dbReference type="NCBI Taxonomy" id="210409"/>
    <lineage>
        <taxon>Eukaryota</taxon>
        <taxon>Metazoa</taxon>
        <taxon>Ecdysozoa</taxon>
        <taxon>Arthropoda</taxon>
        <taxon>Crustacea</taxon>
        <taxon>Multicrustacea</taxon>
        <taxon>Malacostraca</taxon>
        <taxon>Eumalacostraca</taxon>
        <taxon>Eucarida</taxon>
        <taxon>Decapoda</taxon>
        <taxon>Pleocyemata</taxon>
        <taxon>Brachyura</taxon>
        <taxon>Eubrachyura</taxon>
        <taxon>Portunoidea</taxon>
        <taxon>Portunidae</taxon>
        <taxon>Portuninae</taxon>
        <taxon>Portunus</taxon>
    </lineage>
</organism>
<sequence>MYVWTNSQSSEGQVSDICEYNNMAEAGREGEEGDRAPPSLTTRPESLAQQLLLVNILGWCDKKTKDLCFGEPRYFLKGHFSGPGDHD</sequence>
<evidence type="ECO:0000313" key="2">
    <source>
        <dbReference type="EMBL" id="MPC85051.1"/>
    </source>
</evidence>
<protein>
    <submittedName>
        <fullName evidence="2">Uncharacterized protein</fullName>
    </submittedName>
</protein>
<keyword evidence="3" id="KW-1185">Reference proteome</keyword>
<dbReference type="EMBL" id="VSRR010067166">
    <property type="protein sequence ID" value="MPC85051.1"/>
    <property type="molecule type" value="Genomic_DNA"/>
</dbReference>
<gene>
    <name evidence="2" type="ORF">E2C01_079809</name>
</gene>
<evidence type="ECO:0000256" key="1">
    <source>
        <dbReference type="SAM" id="MobiDB-lite"/>
    </source>
</evidence>
<comment type="caution">
    <text evidence="2">The sequence shown here is derived from an EMBL/GenBank/DDBJ whole genome shotgun (WGS) entry which is preliminary data.</text>
</comment>
<proteinExistence type="predicted"/>